<feature type="transmembrane region" description="Helical" evidence="1">
    <location>
        <begin position="180"/>
        <end position="199"/>
    </location>
</feature>
<dbReference type="PANTHER" id="PTHR44757:SF2">
    <property type="entry name" value="BIOFILM ARCHITECTURE MAINTENANCE PROTEIN MBAA"/>
    <property type="match status" value="1"/>
</dbReference>
<feature type="transmembrane region" description="Helical" evidence="1">
    <location>
        <begin position="156"/>
        <end position="174"/>
    </location>
</feature>
<feature type="domain" description="EAL" evidence="3">
    <location>
        <begin position="540"/>
        <end position="802"/>
    </location>
</feature>
<evidence type="ECO:0000259" key="2">
    <source>
        <dbReference type="PROSITE" id="PS50113"/>
    </source>
</evidence>
<dbReference type="InterPro" id="IPR035965">
    <property type="entry name" value="PAS-like_dom_sf"/>
</dbReference>
<dbReference type="CDD" id="cd01948">
    <property type="entry name" value="EAL"/>
    <property type="match status" value="1"/>
</dbReference>
<sequence length="811" mass="87574">MIRAALDGRHDAAPSCWPDDGGRLLLQGRLVRTVLRLARLGALVDVGLGLLVLWLLLPVTGIDARLLWPVGLSAGALVQLVDAHLSLRGPTERLARPAVRWRFVVHSVLAGLMFAGIAVTLFPAVDSDRRHLLAVIASGVVPVGAMLGAPLRWGGVAWTLITSAGMLLGVLQLDGLVRDVTVPLIVVMDVLVLTTLGAISRSVRQRLQAELEARRDRDALDLLLRDFERHADDWLWESDAQGRLRRLPARMAQSLGVSDAGLLIGRRLTELLRDADGIDALARHLSEPLPFRALELHLPSRHLLQTARQRWLLGGVPVLDAVGRILSWRGVVRDVTLLHEQSRELRRLAHTDVLTGLANRHVLQRRCAEAVARCRLAATSTTASPGAGPDALLPLTLCLIDLDHFKEVNDTLGHAAGDRLLCEIARRLSACIAGFGDPRSLVLARLGGDEFALLIDRPHGVDERDRLLAAMLEALRAAWSQEGLAIEVRASLGAASWEPPHEETDRLFQDADLALYEAKAAGRDTVRVSDAPMRARLMRRHGLIRDLGQLLTAPDGEHLLAGRMTLHYQPQFALGSGHLVGAEALLRWQHPLRGWISPAEFVPLAEENGLIVRLGEWVLHRACQEAAGWPTPLRLAVNLSAVQLRGDGLVDMVRSALAGAGLPADRLELEITETALMQDSRRAREQLRALRALGVSIALDDFGTGHSSLAQLAALPVDLLKIDRSFVAGLGAAGERSAQAEAIVGLIVQLGRTTGMGTLAEGVETAAQREALRACGCELMQGHLSGRAVESAELVRRMGAHAGAAPLSLPA</sequence>
<evidence type="ECO:0000313" key="5">
    <source>
        <dbReference type="EMBL" id="NRT58183.1"/>
    </source>
</evidence>
<comment type="caution">
    <text evidence="5">The sequence shown here is derived from an EMBL/GenBank/DDBJ whole genome shotgun (WGS) entry which is preliminary data.</text>
</comment>
<keyword evidence="1" id="KW-0812">Transmembrane</keyword>
<dbReference type="InterPro" id="IPR052155">
    <property type="entry name" value="Biofilm_reg_signaling"/>
</dbReference>
<keyword evidence="1" id="KW-0472">Membrane</keyword>
<dbReference type="Gene3D" id="3.20.20.450">
    <property type="entry name" value="EAL domain"/>
    <property type="match status" value="1"/>
</dbReference>
<keyword evidence="6" id="KW-1185">Reference proteome</keyword>
<feature type="transmembrane region" description="Helical" evidence="1">
    <location>
        <begin position="131"/>
        <end position="149"/>
    </location>
</feature>
<dbReference type="Gene3D" id="3.30.450.20">
    <property type="entry name" value="PAS domain"/>
    <property type="match status" value="1"/>
</dbReference>
<dbReference type="SUPFAM" id="SSF55785">
    <property type="entry name" value="PYP-like sensor domain (PAS domain)"/>
    <property type="match status" value="1"/>
</dbReference>
<evidence type="ECO:0000313" key="6">
    <source>
        <dbReference type="Proteomes" id="UP001516061"/>
    </source>
</evidence>
<dbReference type="InterPro" id="IPR001633">
    <property type="entry name" value="EAL_dom"/>
</dbReference>
<dbReference type="InterPro" id="IPR000160">
    <property type="entry name" value="GGDEF_dom"/>
</dbReference>
<gene>
    <name evidence="5" type="ORF">HNQ01_003949</name>
</gene>
<dbReference type="EMBL" id="JABSNM010000024">
    <property type="protein sequence ID" value="NRT58183.1"/>
    <property type="molecule type" value="Genomic_DNA"/>
</dbReference>
<dbReference type="PANTHER" id="PTHR44757">
    <property type="entry name" value="DIGUANYLATE CYCLASE DGCP"/>
    <property type="match status" value="1"/>
</dbReference>
<proteinExistence type="predicted"/>
<dbReference type="Gene3D" id="3.30.70.270">
    <property type="match status" value="1"/>
</dbReference>
<name>A0ABX2G793_9BURK</name>
<feature type="domain" description="GGDEF" evidence="4">
    <location>
        <begin position="393"/>
        <end position="531"/>
    </location>
</feature>
<dbReference type="PROSITE" id="PS50113">
    <property type="entry name" value="PAC"/>
    <property type="match status" value="1"/>
</dbReference>
<evidence type="ECO:0000256" key="1">
    <source>
        <dbReference type="SAM" id="Phobius"/>
    </source>
</evidence>
<reference evidence="5 6" key="1">
    <citation type="submission" date="2020-05" db="EMBL/GenBank/DDBJ databases">
        <title>Genomic Encyclopedia of Type Strains, Phase IV (KMG-V): Genome sequencing to study the core and pangenomes of soil and plant-associated prokaryotes.</title>
        <authorList>
            <person name="Whitman W."/>
        </authorList>
    </citation>
    <scope>NUCLEOTIDE SEQUENCE [LARGE SCALE GENOMIC DNA]</scope>
    <source>
        <strain evidence="5 6">C29</strain>
    </source>
</reference>
<dbReference type="SMART" id="SM00052">
    <property type="entry name" value="EAL"/>
    <property type="match status" value="1"/>
</dbReference>
<dbReference type="InterPro" id="IPR029787">
    <property type="entry name" value="Nucleotide_cyclase"/>
</dbReference>
<evidence type="ECO:0000259" key="4">
    <source>
        <dbReference type="PROSITE" id="PS50887"/>
    </source>
</evidence>
<dbReference type="InterPro" id="IPR035919">
    <property type="entry name" value="EAL_sf"/>
</dbReference>
<keyword evidence="1" id="KW-1133">Transmembrane helix</keyword>
<dbReference type="SUPFAM" id="SSF55073">
    <property type="entry name" value="Nucleotide cyclase"/>
    <property type="match status" value="1"/>
</dbReference>
<dbReference type="Proteomes" id="UP001516061">
    <property type="component" value="Unassembled WGS sequence"/>
</dbReference>
<organism evidence="5 6">
    <name type="scientific">Sphaerotilus uruguayifluvii</name>
    <dbReference type="NCBI Taxonomy" id="2735897"/>
    <lineage>
        <taxon>Bacteria</taxon>
        <taxon>Pseudomonadati</taxon>
        <taxon>Pseudomonadota</taxon>
        <taxon>Betaproteobacteria</taxon>
        <taxon>Burkholderiales</taxon>
        <taxon>Sphaerotilaceae</taxon>
        <taxon>Sphaerotilus</taxon>
    </lineage>
</organism>
<feature type="transmembrane region" description="Helical" evidence="1">
    <location>
        <begin position="37"/>
        <end position="60"/>
    </location>
</feature>
<dbReference type="SMART" id="SM00267">
    <property type="entry name" value="GGDEF"/>
    <property type="match status" value="1"/>
</dbReference>
<protein>
    <submittedName>
        <fullName evidence="5">Diguanylate cyclase (GGDEF)-like protein</fullName>
    </submittedName>
</protein>
<feature type="domain" description="PAC" evidence="2">
    <location>
        <begin position="292"/>
        <end position="347"/>
    </location>
</feature>
<feature type="transmembrane region" description="Helical" evidence="1">
    <location>
        <begin position="103"/>
        <end position="125"/>
    </location>
</feature>
<dbReference type="Pfam" id="PF00563">
    <property type="entry name" value="EAL"/>
    <property type="match status" value="1"/>
</dbReference>
<dbReference type="SUPFAM" id="SSF141868">
    <property type="entry name" value="EAL domain-like"/>
    <property type="match status" value="1"/>
</dbReference>
<dbReference type="NCBIfam" id="TIGR00254">
    <property type="entry name" value="GGDEF"/>
    <property type="match status" value="1"/>
</dbReference>
<dbReference type="Pfam" id="PF00990">
    <property type="entry name" value="GGDEF"/>
    <property type="match status" value="1"/>
</dbReference>
<accession>A0ABX2G793</accession>
<dbReference type="PROSITE" id="PS50883">
    <property type="entry name" value="EAL"/>
    <property type="match status" value="1"/>
</dbReference>
<evidence type="ECO:0000259" key="3">
    <source>
        <dbReference type="PROSITE" id="PS50883"/>
    </source>
</evidence>
<dbReference type="CDD" id="cd01949">
    <property type="entry name" value="GGDEF"/>
    <property type="match status" value="1"/>
</dbReference>
<dbReference type="PROSITE" id="PS50887">
    <property type="entry name" value="GGDEF"/>
    <property type="match status" value="1"/>
</dbReference>
<dbReference type="InterPro" id="IPR000700">
    <property type="entry name" value="PAS-assoc_C"/>
</dbReference>
<dbReference type="InterPro" id="IPR043128">
    <property type="entry name" value="Rev_trsase/Diguanyl_cyclase"/>
</dbReference>
<dbReference type="RefSeq" id="WP_173807213.1">
    <property type="nucleotide sequence ID" value="NZ_JABSNM010000024.1"/>
</dbReference>